<keyword evidence="5 8" id="KW-0812">Transmembrane</keyword>
<evidence type="ECO:0000256" key="8">
    <source>
        <dbReference type="SAM" id="Phobius"/>
    </source>
</evidence>
<feature type="transmembrane region" description="Helical" evidence="8">
    <location>
        <begin position="9"/>
        <end position="30"/>
    </location>
</feature>
<keyword evidence="7 8" id="KW-0472">Membrane</keyword>
<feature type="transmembrane region" description="Helical" evidence="8">
    <location>
        <begin position="216"/>
        <end position="236"/>
    </location>
</feature>
<name>A0A1F8CT94_9BACT</name>
<feature type="transmembrane region" description="Helical" evidence="8">
    <location>
        <begin position="352"/>
        <end position="371"/>
    </location>
</feature>
<comment type="subcellular location">
    <subcellularLocation>
        <location evidence="1">Cell membrane</location>
        <topology evidence="1">Multi-pass membrane protein</topology>
    </subcellularLocation>
</comment>
<keyword evidence="6 8" id="KW-1133">Transmembrane helix</keyword>
<feature type="transmembrane region" description="Helical" evidence="8">
    <location>
        <begin position="124"/>
        <end position="142"/>
    </location>
</feature>
<sequence>MRARIKQNYLLGIILMSAIILRFGGVWPGYNQYHSDEGVTYSAATSMIKNENLDPLRYDYPALVPLTNMIFFRSVFIPLYWTKYYTSHFSEIVDGKLHLPLDRATYKRVLNLEILGERNLNAMFWGRAVTAFFGCLGVYLIYRLGKEMFSKEVGLLAGFFLTFSYRHAMNSHLGLPDIYNSFFFVLSLYFAYLIWVKKTMKYYVFAGLAFGGYVSVKYQIFPIFAFGAVFVFNFLARKKRKYFEVFERKWWIFGLVAFLVFMLVNPYFFLYFKDVVKIVSGVSEKYGMGTKVLNLYPFWYLFNIDYGPVLFIIVLFGLIYCLVRYPKKFLLTFLPVVGFYWVMIYYSKGGFYVRNFITPTPILMLYAGVVVNDTRLILKKLTGGLVSFIGLALILIAAVWIPGRNALLNIHYYSKPWNYDQMAQYLRKNLDPGVVVAAHPFDPPGVKMKKTEFEISGSYSLAEHRENGAKYALLNLNWGRNSFYGWMGYGLRDFKLIGQKPYLKMRNSFHGLAAEEIIRKAEYKALKGWQASESDLVLTKIEPLDAVEFLEIARYSSLEMKEWENLNGVFMKTHDDGMRLEAGGSNEAARIISDSLLVKPGYRYRVVGTLKSTDELNERNRKGFLRLDFFDKSESDEYSGIASSVSSRIKSSGEWVEKVVEDDAPKEAKSMRVSFQIDPMFYDDYFISEIVIFESKSMVKEGKILDPKFELDLLYPNSHGNM</sequence>
<dbReference type="AlphaFoldDB" id="A0A1F8CT94"/>
<dbReference type="GO" id="GO:0005886">
    <property type="term" value="C:plasma membrane"/>
    <property type="evidence" value="ECO:0007669"/>
    <property type="project" value="UniProtKB-SubCell"/>
</dbReference>
<dbReference type="GO" id="GO:0009103">
    <property type="term" value="P:lipopolysaccharide biosynthetic process"/>
    <property type="evidence" value="ECO:0007669"/>
    <property type="project" value="UniProtKB-ARBA"/>
</dbReference>
<feature type="transmembrane region" description="Helical" evidence="8">
    <location>
        <begin position="383"/>
        <end position="401"/>
    </location>
</feature>
<feature type="transmembrane region" description="Helical" evidence="8">
    <location>
        <begin position="329"/>
        <end position="346"/>
    </location>
</feature>
<evidence type="ECO:0000256" key="2">
    <source>
        <dbReference type="ARBA" id="ARBA00022475"/>
    </source>
</evidence>
<dbReference type="STRING" id="1802538.A2382_00735"/>
<keyword evidence="3" id="KW-0328">Glycosyltransferase</keyword>
<feature type="transmembrane region" description="Helical" evidence="8">
    <location>
        <begin position="250"/>
        <end position="272"/>
    </location>
</feature>
<dbReference type="InterPro" id="IPR038731">
    <property type="entry name" value="RgtA/B/C-like"/>
</dbReference>
<dbReference type="InterPro" id="IPR050297">
    <property type="entry name" value="LipidA_mod_glycosyltrf_83"/>
</dbReference>
<keyword evidence="2" id="KW-1003">Cell membrane</keyword>
<comment type="caution">
    <text evidence="10">The sequence shown here is derived from an EMBL/GenBank/DDBJ whole genome shotgun (WGS) entry which is preliminary data.</text>
</comment>
<dbReference type="Proteomes" id="UP000178999">
    <property type="component" value="Unassembled WGS sequence"/>
</dbReference>
<keyword evidence="4" id="KW-0808">Transferase</keyword>
<evidence type="ECO:0000256" key="5">
    <source>
        <dbReference type="ARBA" id="ARBA00022692"/>
    </source>
</evidence>
<evidence type="ECO:0000256" key="7">
    <source>
        <dbReference type="ARBA" id="ARBA00023136"/>
    </source>
</evidence>
<feature type="domain" description="Glycosyltransferase RgtA/B/C/D-like" evidence="9">
    <location>
        <begin position="126"/>
        <end position="262"/>
    </location>
</feature>
<evidence type="ECO:0000256" key="3">
    <source>
        <dbReference type="ARBA" id="ARBA00022676"/>
    </source>
</evidence>
<dbReference type="PANTHER" id="PTHR33908:SF11">
    <property type="entry name" value="MEMBRANE PROTEIN"/>
    <property type="match status" value="1"/>
</dbReference>
<evidence type="ECO:0000256" key="6">
    <source>
        <dbReference type="ARBA" id="ARBA00022989"/>
    </source>
</evidence>
<evidence type="ECO:0000256" key="4">
    <source>
        <dbReference type="ARBA" id="ARBA00022679"/>
    </source>
</evidence>
<dbReference type="GO" id="GO:0016763">
    <property type="term" value="F:pentosyltransferase activity"/>
    <property type="evidence" value="ECO:0007669"/>
    <property type="project" value="TreeGrafter"/>
</dbReference>
<protein>
    <recommendedName>
        <fullName evidence="9">Glycosyltransferase RgtA/B/C/D-like domain-containing protein</fullName>
    </recommendedName>
</protein>
<feature type="transmembrane region" description="Helical" evidence="8">
    <location>
        <begin position="298"/>
        <end position="322"/>
    </location>
</feature>
<feature type="transmembrane region" description="Helical" evidence="8">
    <location>
        <begin position="178"/>
        <end position="196"/>
    </location>
</feature>
<proteinExistence type="predicted"/>
<evidence type="ECO:0000259" key="9">
    <source>
        <dbReference type="Pfam" id="PF13231"/>
    </source>
</evidence>
<evidence type="ECO:0000256" key="1">
    <source>
        <dbReference type="ARBA" id="ARBA00004651"/>
    </source>
</evidence>
<accession>A0A1F8CT94</accession>
<dbReference type="EMBL" id="MGHY01000018">
    <property type="protein sequence ID" value="OGM79296.1"/>
    <property type="molecule type" value="Genomic_DNA"/>
</dbReference>
<evidence type="ECO:0000313" key="10">
    <source>
        <dbReference type="EMBL" id="OGM79296.1"/>
    </source>
</evidence>
<evidence type="ECO:0000313" key="11">
    <source>
        <dbReference type="Proteomes" id="UP000178999"/>
    </source>
</evidence>
<organism evidence="10 11">
    <name type="scientific">Candidatus Woesebacteria bacterium RIFOXYB1_FULL_38_16</name>
    <dbReference type="NCBI Taxonomy" id="1802538"/>
    <lineage>
        <taxon>Bacteria</taxon>
        <taxon>Candidatus Woeseibacteriota</taxon>
    </lineage>
</organism>
<feature type="transmembrane region" description="Helical" evidence="8">
    <location>
        <begin position="62"/>
        <end position="81"/>
    </location>
</feature>
<dbReference type="Pfam" id="PF13231">
    <property type="entry name" value="PMT_2"/>
    <property type="match status" value="1"/>
</dbReference>
<reference evidence="10 11" key="1">
    <citation type="journal article" date="2016" name="Nat. Commun.">
        <title>Thousands of microbial genomes shed light on interconnected biogeochemical processes in an aquifer system.</title>
        <authorList>
            <person name="Anantharaman K."/>
            <person name="Brown C.T."/>
            <person name="Hug L.A."/>
            <person name="Sharon I."/>
            <person name="Castelle C.J."/>
            <person name="Probst A.J."/>
            <person name="Thomas B.C."/>
            <person name="Singh A."/>
            <person name="Wilkins M.J."/>
            <person name="Karaoz U."/>
            <person name="Brodie E.L."/>
            <person name="Williams K.H."/>
            <person name="Hubbard S.S."/>
            <person name="Banfield J.F."/>
        </authorList>
    </citation>
    <scope>NUCLEOTIDE SEQUENCE [LARGE SCALE GENOMIC DNA]</scope>
</reference>
<gene>
    <name evidence="10" type="ORF">A2382_00735</name>
</gene>
<dbReference type="PANTHER" id="PTHR33908">
    <property type="entry name" value="MANNOSYLTRANSFERASE YKCB-RELATED"/>
    <property type="match status" value="1"/>
</dbReference>